<keyword evidence="3" id="KW-0808">Transferase</keyword>
<dbReference type="GO" id="GO:0035243">
    <property type="term" value="F:protein-arginine omega-N symmetric methyltransferase activity"/>
    <property type="evidence" value="ECO:0007669"/>
    <property type="project" value="TreeGrafter"/>
</dbReference>
<evidence type="ECO:0000256" key="2">
    <source>
        <dbReference type="ARBA" id="ARBA00022603"/>
    </source>
</evidence>
<evidence type="ECO:0000256" key="3">
    <source>
        <dbReference type="ARBA" id="ARBA00022679"/>
    </source>
</evidence>
<accession>T1D2L3</accession>
<dbReference type="AlphaFoldDB" id="T1D2L3"/>
<dbReference type="Pfam" id="PF02636">
    <property type="entry name" value="Methyltransf_28"/>
    <property type="match status" value="1"/>
</dbReference>
<proteinExistence type="predicted"/>
<evidence type="ECO:0000313" key="5">
    <source>
        <dbReference type="EMBL" id="EQD76690.1"/>
    </source>
</evidence>
<sequence length="395" mass="43200">MSLGFRTRDLPPLTAEEAGRVCAMIERLGLLRETEGPLYFDRYMECVLYDPSLGYYRQGQSPIGTAGDFVTLPETTPLFGETLSRMFAPLYEAGLERTLVEIGPGTGRLAGQIAGALARAGTPLDHCILVEPDRGLWPRQQAFLSTLRGTEGTPFEWCTNPPPEWSGLLVMNEIVDAFPVALVEKGGSGWFEWGVRVRAGRLIFEPLTLRAPVRHALEEIEEALGPLAAGYRTECNPTLGTRLGAILSGCANGCALVVDYGYSRRHYYHPDRRMGTLQCYFRQLVHEDPLHAPGVEDLTAMVDFTALAQAAVDAGFELAGYAPLAPFLLAAGLVGAENSGRPNRADGVEHTRWVREVLRLTDPHETGELFKVMMFAKGAVPDVAAFASCDQSDRL</sequence>
<dbReference type="InterPro" id="IPR003788">
    <property type="entry name" value="NDUFAF7"/>
</dbReference>
<dbReference type="GO" id="GO:0032259">
    <property type="term" value="P:methylation"/>
    <property type="evidence" value="ECO:0007669"/>
    <property type="project" value="UniProtKB-KW"/>
</dbReference>
<comment type="subcellular location">
    <subcellularLocation>
        <location evidence="1">Mitochondrion</location>
    </subcellularLocation>
</comment>
<dbReference type="EMBL" id="AUZY01001003">
    <property type="protein sequence ID" value="EQD76690.1"/>
    <property type="molecule type" value="Genomic_DNA"/>
</dbReference>
<evidence type="ECO:0000256" key="1">
    <source>
        <dbReference type="ARBA" id="ARBA00004173"/>
    </source>
</evidence>
<gene>
    <name evidence="5" type="ORF">B1B_01499</name>
</gene>
<reference evidence="5" key="2">
    <citation type="journal article" date="2014" name="ISME J.">
        <title>Microbial stratification in low pH oxic and suboxic macroscopic growths along an acid mine drainage.</title>
        <authorList>
            <person name="Mendez-Garcia C."/>
            <person name="Mesa V."/>
            <person name="Sprenger R.R."/>
            <person name="Richter M."/>
            <person name="Diez M.S."/>
            <person name="Solano J."/>
            <person name="Bargiela R."/>
            <person name="Golyshina O.V."/>
            <person name="Manteca A."/>
            <person name="Ramos J.L."/>
            <person name="Gallego J.R."/>
            <person name="Llorente I."/>
            <person name="Martins Dos Santos V.A."/>
            <person name="Jensen O.N."/>
            <person name="Pelaez A.I."/>
            <person name="Sanchez J."/>
            <person name="Ferrer M."/>
        </authorList>
    </citation>
    <scope>NUCLEOTIDE SEQUENCE</scope>
</reference>
<evidence type="ECO:0000256" key="4">
    <source>
        <dbReference type="ARBA" id="ARBA00023128"/>
    </source>
</evidence>
<dbReference type="SUPFAM" id="SSF53335">
    <property type="entry name" value="S-adenosyl-L-methionine-dependent methyltransferases"/>
    <property type="match status" value="1"/>
</dbReference>
<organism evidence="5">
    <name type="scientific">mine drainage metagenome</name>
    <dbReference type="NCBI Taxonomy" id="410659"/>
    <lineage>
        <taxon>unclassified sequences</taxon>
        <taxon>metagenomes</taxon>
        <taxon>ecological metagenomes</taxon>
    </lineage>
</organism>
<keyword evidence="2" id="KW-0489">Methyltransferase</keyword>
<reference evidence="5" key="1">
    <citation type="submission" date="2013-08" db="EMBL/GenBank/DDBJ databases">
        <authorList>
            <person name="Mendez C."/>
            <person name="Richter M."/>
            <person name="Ferrer M."/>
            <person name="Sanchez J."/>
        </authorList>
    </citation>
    <scope>NUCLEOTIDE SEQUENCE</scope>
</reference>
<dbReference type="PANTHER" id="PTHR12049:SF7">
    <property type="entry name" value="PROTEIN ARGININE METHYLTRANSFERASE NDUFAF7, MITOCHONDRIAL"/>
    <property type="match status" value="1"/>
</dbReference>
<dbReference type="GO" id="GO:0005739">
    <property type="term" value="C:mitochondrion"/>
    <property type="evidence" value="ECO:0007669"/>
    <property type="project" value="UniProtKB-SubCell"/>
</dbReference>
<dbReference type="PANTHER" id="PTHR12049">
    <property type="entry name" value="PROTEIN ARGININE METHYLTRANSFERASE NDUFAF7, MITOCHONDRIAL"/>
    <property type="match status" value="1"/>
</dbReference>
<name>T1D2L3_9ZZZZ</name>
<dbReference type="Gene3D" id="3.40.50.12710">
    <property type="match status" value="1"/>
</dbReference>
<dbReference type="InterPro" id="IPR029063">
    <property type="entry name" value="SAM-dependent_MTases_sf"/>
</dbReference>
<protein>
    <submittedName>
        <fullName evidence="5">Protein containing DUF185</fullName>
    </submittedName>
</protein>
<comment type="caution">
    <text evidence="5">The sequence shown here is derived from an EMBL/GenBank/DDBJ whole genome shotgun (WGS) entry which is preliminary data.</text>
</comment>
<keyword evidence="4" id="KW-0496">Mitochondrion</keyword>
<dbReference type="InterPro" id="IPR038375">
    <property type="entry name" value="NDUFAF7_sf"/>
</dbReference>